<dbReference type="SFLD" id="SFLDF00562">
    <property type="entry name" value="HemN-like__clustered_with_heat"/>
    <property type="match status" value="1"/>
</dbReference>
<dbReference type="CDD" id="cd01335">
    <property type="entry name" value="Radical_SAM"/>
    <property type="match status" value="1"/>
</dbReference>
<accession>A0A5K7Z312</accession>
<dbReference type="SFLD" id="SFLDS00029">
    <property type="entry name" value="Radical_SAM"/>
    <property type="match status" value="1"/>
</dbReference>
<dbReference type="Gene3D" id="3.20.20.70">
    <property type="entry name" value="Aldolase class I"/>
    <property type="match status" value="1"/>
</dbReference>
<proteinExistence type="inferred from homology"/>
<evidence type="ECO:0000259" key="11">
    <source>
        <dbReference type="PROSITE" id="PS51918"/>
    </source>
</evidence>
<dbReference type="SFLD" id="SFLDF00288">
    <property type="entry name" value="HemN-like__clustered_with_nucl"/>
    <property type="match status" value="1"/>
</dbReference>
<dbReference type="InterPro" id="IPR034505">
    <property type="entry name" value="Coproporphyrinogen-III_oxidase"/>
</dbReference>
<dbReference type="GO" id="GO:0004109">
    <property type="term" value="F:coproporphyrinogen oxidase activity"/>
    <property type="evidence" value="ECO:0007669"/>
    <property type="project" value="InterPro"/>
</dbReference>
<dbReference type="SUPFAM" id="SSF102114">
    <property type="entry name" value="Radical SAM enzymes"/>
    <property type="match status" value="1"/>
</dbReference>
<dbReference type="NCBIfam" id="TIGR00539">
    <property type="entry name" value="hemN_rel"/>
    <property type="match status" value="1"/>
</dbReference>
<dbReference type="InterPro" id="IPR006638">
    <property type="entry name" value="Elp3/MiaA/NifB-like_rSAM"/>
</dbReference>
<dbReference type="GO" id="GO:0051539">
    <property type="term" value="F:4 iron, 4 sulfur cluster binding"/>
    <property type="evidence" value="ECO:0007669"/>
    <property type="project" value="UniProtKB-UniRule"/>
</dbReference>
<evidence type="ECO:0000313" key="13">
    <source>
        <dbReference type="Proteomes" id="UP000427769"/>
    </source>
</evidence>
<keyword evidence="5 10" id="KW-0949">S-adenosyl-L-methionine</keyword>
<dbReference type="PROSITE" id="PS51918">
    <property type="entry name" value="RADICAL_SAM"/>
    <property type="match status" value="1"/>
</dbReference>
<dbReference type="OrthoDB" id="9808022at2"/>
<dbReference type="RefSeq" id="WP_155303486.1">
    <property type="nucleotide sequence ID" value="NZ_AP021875.1"/>
</dbReference>
<comment type="function">
    <text evidence="10">Probably acts as a heme chaperone, transferring heme to an unknown acceptor. Binds one molecule of heme per monomer, possibly covalently. Binds 1 [4Fe-4S] cluster. The cluster is coordinated with 3 cysteines and an exchangeable S-adenosyl-L-methionine.</text>
</comment>
<dbReference type="InterPro" id="IPR010723">
    <property type="entry name" value="HemN_C"/>
</dbReference>
<keyword evidence="10" id="KW-0963">Cytoplasm</keyword>
<dbReference type="InterPro" id="IPR007197">
    <property type="entry name" value="rSAM"/>
</dbReference>
<keyword evidence="9 10" id="KW-0143">Chaperone</keyword>
<dbReference type="PANTHER" id="PTHR13932">
    <property type="entry name" value="COPROPORPHYRINIGEN III OXIDASE"/>
    <property type="match status" value="1"/>
</dbReference>
<keyword evidence="4 10" id="KW-0349">Heme</keyword>
<dbReference type="SMART" id="SM00729">
    <property type="entry name" value="Elp3"/>
    <property type="match status" value="1"/>
</dbReference>
<dbReference type="Proteomes" id="UP000427769">
    <property type="component" value="Chromosome"/>
</dbReference>
<evidence type="ECO:0000256" key="3">
    <source>
        <dbReference type="ARBA" id="ARBA00017228"/>
    </source>
</evidence>
<dbReference type="GO" id="GO:0005737">
    <property type="term" value="C:cytoplasm"/>
    <property type="evidence" value="ECO:0007669"/>
    <property type="project" value="UniProtKB-SubCell"/>
</dbReference>
<evidence type="ECO:0000256" key="7">
    <source>
        <dbReference type="ARBA" id="ARBA00023004"/>
    </source>
</evidence>
<dbReference type="Pfam" id="PF06969">
    <property type="entry name" value="HemN_C"/>
    <property type="match status" value="1"/>
</dbReference>
<dbReference type="GO" id="GO:0006779">
    <property type="term" value="P:porphyrin-containing compound biosynthetic process"/>
    <property type="evidence" value="ECO:0007669"/>
    <property type="project" value="InterPro"/>
</dbReference>
<gene>
    <name evidence="12" type="primary">hemN</name>
    <name evidence="12" type="ORF">DSCW_18700</name>
</gene>
<dbReference type="PANTHER" id="PTHR13932:SF5">
    <property type="entry name" value="RADICAL S-ADENOSYL METHIONINE DOMAIN-CONTAINING PROTEIN 1, MITOCHONDRIAL"/>
    <property type="match status" value="1"/>
</dbReference>
<keyword evidence="13" id="KW-1185">Reference proteome</keyword>
<keyword evidence="10" id="KW-0004">4Fe-4S</keyword>
<evidence type="ECO:0000256" key="2">
    <source>
        <dbReference type="ARBA" id="ARBA00006100"/>
    </source>
</evidence>
<evidence type="ECO:0000256" key="8">
    <source>
        <dbReference type="ARBA" id="ARBA00023014"/>
    </source>
</evidence>
<dbReference type="InterPro" id="IPR058240">
    <property type="entry name" value="rSAM_sf"/>
</dbReference>
<comment type="subcellular location">
    <subcellularLocation>
        <location evidence="10">Cytoplasm</location>
    </subcellularLocation>
</comment>
<comment type="similarity">
    <text evidence="2">Belongs to the anaerobic coproporphyrinogen-III oxidase family. HemW subfamily.</text>
</comment>
<protein>
    <recommendedName>
        <fullName evidence="3 10">Heme chaperone HemW</fullName>
    </recommendedName>
</protein>
<evidence type="ECO:0000256" key="5">
    <source>
        <dbReference type="ARBA" id="ARBA00022691"/>
    </source>
</evidence>
<dbReference type="KEGG" id="dwd:DSCW_18700"/>
<keyword evidence="7 10" id="KW-0408">Iron</keyword>
<sequence length="383" mass="43060">MTAQPAGIYIHVPFCRAKCPYCDFYSVTALDRIDAFVKALPTEMDMQRHRISLADTVYFGGGTPSLLSARRIERILDEVHARFAVTKDAEVTLEVNPGTVGRLDLDAFRRAGVNRLNIGLQSTDDHILSFLGRIHSADTGIATYRHARDAGFDNVGLDLIYAVPGQTRKAWEAEMAKVVELAPEHLSCYTLTIEAGTPLARWVEEGRVRPLDENIAGDLFSATADFLEAHGYKQYEISNYARVCKTERLDLRSRHNRKYWNFVDYMGFGPNAHSLSGATRRWNCSTLDEYMDALQRGASPEAGRETLTREQQILEAVYLGLRQTEGIDTKLFSSRFQSDFNDLFGKQAAQLAAEGLIDASAEQVRLTRRGMRFMESVVQIMLE</sequence>
<keyword evidence="6 10" id="KW-0479">Metal-binding</keyword>
<evidence type="ECO:0000256" key="9">
    <source>
        <dbReference type="ARBA" id="ARBA00023186"/>
    </source>
</evidence>
<dbReference type="InterPro" id="IPR013785">
    <property type="entry name" value="Aldolase_TIM"/>
</dbReference>
<evidence type="ECO:0000256" key="4">
    <source>
        <dbReference type="ARBA" id="ARBA00022617"/>
    </source>
</evidence>
<reference evidence="12 13" key="1">
    <citation type="submission" date="2019-11" db="EMBL/GenBank/DDBJ databases">
        <title>Comparative genomics of hydrocarbon-degrading Desulfosarcina strains.</title>
        <authorList>
            <person name="Watanabe M."/>
            <person name="Kojima H."/>
            <person name="Fukui M."/>
        </authorList>
    </citation>
    <scope>NUCLEOTIDE SEQUENCE [LARGE SCALE GENOMIC DNA]</scope>
    <source>
        <strain evidence="12 13">PP31</strain>
    </source>
</reference>
<name>A0A5K7Z312_9BACT</name>
<evidence type="ECO:0000313" key="12">
    <source>
        <dbReference type="EMBL" id="BBO74453.1"/>
    </source>
</evidence>
<dbReference type="EMBL" id="AP021875">
    <property type="protein sequence ID" value="BBO74453.1"/>
    <property type="molecule type" value="Genomic_DNA"/>
</dbReference>
<dbReference type="Pfam" id="PF04055">
    <property type="entry name" value="Radical_SAM"/>
    <property type="match status" value="1"/>
</dbReference>
<feature type="domain" description="Radical SAM core" evidence="11">
    <location>
        <begin position="1"/>
        <end position="233"/>
    </location>
</feature>
<dbReference type="SFLD" id="SFLDG01065">
    <property type="entry name" value="anaerobic_coproporphyrinogen-I"/>
    <property type="match status" value="1"/>
</dbReference>
<evidence type="ECO:0000256" key="6">
    <source>
        <dbReference type="ARBA" id="ARBA00022723"/>
    </source>
</evidence>
<dbReference type="InterPro" id="IPR004559">
    <property type="entry name" value="HemW-like"/>
</dbReference>
<dbReference type="SFLD" id="SFLDG01082">
    <property type="entry name" value="B12-binding_domain_containing"/>
    <property type="match status" value="1"/>
</dbReference>
<dbReference type="GO" id="GO:0046872">
    <property type="term" value="F:metal ion binding"/>
    <property type="evidence" value="ECO:0007669"/>
    <property type="project" value="UniProtKB-UniRule"/>
</dbReference>
<evidence type="ECO:0000256" key="1">
    <source>
        <dbReference type="ARBA" id="ARBA00001966"/>
    </source>
</evidence>
<dbReference type="AlphaFoldDB" id="A0A5K7Z312"/>
<keyword evidence="8 10" id="KW-0411">Iron-sulfur</keyword>
<comment type="cofactor">
    <cofactor evidence="1">
        <name>[4Fe-4S] cluster</name>
        <dbReference type="ChEBI" id="CHEBI:49883"/>
    </cofactor>
</comment>
<evidence type="ECO:0000256" key="10">
    <source>
        <dbReference type="RuleBase" id="RU364116"/>
    </source>
</evidence>
<organism evidence="12 13">
    <name type="scientific">Desulfosarcina widdelii</name>
    <dbReference type="NCBI Taxonomy" id="947919"/>
    <lineage>
        <taxon>Bacteria</taxon>
        <taxon>Pseudomonadati</taxon>
        <taxon>Thermodesulfobacteriota</taxon>
        <taxon>Desulfobacteria</taxon>
        <taxon>Desulfobacterales</taxon>
        <taxon>Desulfosarcinaceae</taxon>
        <taxon>Desulfosarcina</taxon>
    </lineage>
</organism>